<reference evidence="1 2" key="1">
    <citation type="journal article" date="2022" name="New Phytol.">
        <title>Ecological generalism drives hyperdiversity of secondary metabolite gene clusters in xylarialean endophytes.</title>
        <authorList>
            <person name="Franco M.E.E."/>
            <person name="Wisecaver J.H."/>
            <person name="Arnold A.E."/>
            <person name="Ju Y.M."/>
            <person name="Slot J.C."/>
            <person name="Ahrendt S."/>
            <person name="Moore L.P."/>
            <person name="Eastman K.E."/>
            <person name="Scott K."/>
            <person name="Konkel Z."/>
            <person name="Mondo S.J."/>
            <person name="Kuo A."/>
            <person name="Hayes R.D."/>
            <person name="Haridas S."/>
            <person name="Andreopoulos B."/>
            <person name="Riley R."/>
            <person name="LaButti K."/>
            <person name="Pangilinan J."/>
            <person name="Lipzen A."/>
            <person name="Amirebrahimi M."/>
            <person name="Yan J."/>
            <person name="Adam C."/>
            <person name="Keymanesh K."/>
            <person name="Ng V."/>
            <person name="Louie K."/>
            <person name="Northen T."/>
            <person name="Drula E."/>
            <person name="Henrissat B."/>
            <person name="Hsieh H.M."/>
            <person name="Youens-Clark K."/>
            <person name="Lutzoni F."/>
            <person name="Miadlikowska J."/>
            <person name="Eastwood D.C."/>
            <person name="Hamelin R.C."/>
            <person name="Grigoriev I.V."/>
            <person name="U'Ren J.M."/>
        </authorList>
    </citation>
    <scope>NUCLEOTIDE SEQUENCE [LARGE SCALE GENOMIC DNA]</scope>
    <source>
        <strain evidence="1 2">ER1909</strain>
    </source>
</reference>
<evidence type="ECO:0000313" key="1">
    <source>
        <dbReference type="EMBL" id="KAI6091459.1"/>
    </source>
</evidence>
<accession>A0ACC0DFF3</accession>
<keyword evidence="1" id="KW-0808">Transferase</keyword>
<gene>
    <name evidence="1" type="ORF">F4821DRAFT_226130</name>
</gene>
<sequence>MEAANLTNSPKERGRNRSLAVRPSSARATSGSARLHTPHSPRYTDTFTVAHLPASPPTPTPLLVRGQPPSPTPTAAHVNSHFQYALSSTKSVPAGLDFNPVASEQELLRTDPGPGGDGDGGDGGVHEEDDDGSTPRQAMRRGSTKTMAGSSSSRFFRSIVYKFGRTFNRNYFLPHDKQEQERNNLQHEISVEVHDGDLHLCPVKGPSRVLDVGTGTGIWAVEFAKRNPDSEVIGIDLNPVPQTTLVPSNCRFHVADVDEEWKFARPFDFIHVRSLGEPADKNRLFQAIYDNLAPGGWVEFQEWILYLQSPDRSLEGTTLQKWNKLMAEGIKKLGRSLFYVLEYKNLLQQTGFGNIVELKYAVPTNTWPPGRQSQRIGSLQKTNTLQVIDVFSFGVFSQGLGWSKEALDKLLAEVRKDIENTRIHSYSSLMTVYCQKPQSSSAASFDTSAASTSPKQQRPSFS</sequence>
<dbReference type="EMBL" id="MU394286">
    <property type="protein sequence ID" value="KAI6091459.1"/>
    <property type="molecule type" value="Genomic_DNA"/>
</dbReference>
<dbReference type="Proteomes" id="UP001497680">
    <property type="component" value="Unassembled WGS sequence"/>
</dbReference>
<keyword evidence="1" id="KW-0489">Methyltransferase</keyword>
<comment type="caution">
    <text evidence="1">The sequence shown here is derived from an EMBL/GenBank/DDBJ whole genome shotgun (WGS) entry which is preliminary data.</text>
</comment>
<keyword evidence="2" id="KW-1185">Reference proteome</keyword>
<proteinExistence type="predicted"/>
<organism evidence="1 2">
    <name type="scientific">Hypoxylon rubiginosum</name>
    <dbReference type="NCBI Taxonomy" id="110542"/>
    <lineage>
        <taxon>Eukaryota</taxon>
        <taxon>Fungi</taxon>
        <taxon>Dikarya</taxon>
        <taxon>Ascomycota</taxon>
        <taxon>Pezizomycotina</taxon>
        <taxon>Sordariomycetes</taxon>
        <taxon>Xylariomycetidae</taxon>
        <taxon>Xylariales</taxon>
        <taxon>Hypoxylaceae</taxon>
        <taxon>Hypoxylon</taxon>
    </lineage>
</organism>
<protein>
    <submittedName>
        <fullName evidence="1">S-adenosyl-L-methionine-dependent methyltransferase</fullName>
    </submittedName>
</protein>
<evidence type="ECO:0000313" key="2">
    <source>
        <dbReference type="Proteomes" id="UP001497680"/>
    </source>
</evidence>
<name>A0ACC0DFF3_9PEZI</name>